<evidence type="ECO:0000313" key="1">
    <source>
        <dbReference type="EMBL" id="MEU3710504.1"/>
    </source>
</evidence>
<comment type="caution">
    <text evidence="1">The sequence shown here is derived from an EMBL/GenBank/DDBJ whole genome shotgun (WGS) entry which is preliminary data.</text>
</comment>
<evidence type="ECO:0000313" key="2">
    <source>
        <dbReference type="Proteomes" id="UP001550853"/>
    </source>
</evidence>
<organism evidence="1 2">
    <name type="scientific">Streptomyces catenulae</name>
    <dbReference type="NCBI Taxonomy" id="66875"/>
    <lineage>
        <taxon>Bacteria</taxon>
        <taxon>Bacillati</taxon>
        <taxon>Actinomycetota</taxon>
        <taxon>Actinomycetes</taxon>
        <taxon>Kitasatosporales</taxon>
        <taxon>Streptomycetaceae</taxon>
        <taxon>Streptomyces</taxon>
    </lineage>
</organism>
<accession>A0ABV2YXM5</accession>
<keyword evidence="2" id="KW-1185">Reference proteome</keyword>
<proteinExistence type="predicted"/>
<gene>
    <name evidence="1" type="ORF">AB0E61_10415</name>
</gene>
<dbReference type="EMBL" id="JBEZVI010000006">
    <property type="protein sequence ID" value="MEU3710504.1"/>
    <property type="molecule type" value="Genomic_DNA"/>
</dbReference>
<evidence type="ECO:0008006" key="3">
    <source>
        <dbReference type="Google" id="ProtNLM"/>
    </source>
</evidence>
<dbReference type="RefSeq" id="WP_030284441.1">
    <property type="nucleotide sequence ID" value="NZ_JBEZVI010000006.1"/>
</dbReference>
<reference evidence="1 2" key="1">
    <citation type="submission" date="2024-06" db="EMBL/GenBank/DDBJ databases">
        <title>The Natural Products Discovery Center: Release of the First 8490 Sequenced Strains for Exploring Actinobacteria Biosynthetic Diversity.</title>
        <authorList>
            <person name="Kalkreuter E."/>
            <person name="Kautsar S.A."/>
            <person name="Yang D."/>
            <person name="Bader C.D."/>
            <person name="Teijaro C.N."/>
            <person name="Fluegel L."/>
            <person name="Davis C.M."/>
            <person name="Simpson J.R."/>
            <person name="Lauterbach L."/>
            <person name="Steele A.D."/>
            <person name="Gui C."/>
            <person name="Meng S."/>
            <person name="Li G."/>
            <person name="Viehrig K."/>
            <person name="Ye F."/>
            <person name="Su P."/>
            <person name="Kiefer A.F."/>
            <person name="Nichols A."/>
            <person name="Cepeda A.J."/>
            <person name="Yan W."/>
            <person name="Fan B."/>
            <person name="Jiang Y."/>
            <person name="Adhikari A."/>
            <person name="Zheng C.-J."/>
            <person name="Schuster L."/>
            <person name="Cowan T.M."/>
            <person name="Smanski M.J."/>
            <person name="Chevrette M.G."/>
            <person name="De Carvalho L.P.S."/>
            <person name="Shen B."/>
        </authorList>
    </citation>
    <scope>NUCLEOTIDE SEQUENCE [LARGE SCALE GENOMIC DNA]</scope>
    <source>
        <strain evidence="1 2">NPDC033039</strain>
    </source>
</reference>
<protein>
    <recommendedName>
        <fullName evidence="3">RNA polymerase sigma-70 region 4 domain-containing protein</fullName>
    </recommendedName>
</protein>
<sequence length="97" mass="10852">MTDTDPAEQERADRRARMEAHINAAVACLDELGDPVEREFAARELADELLPDAGRRVKAVRSDGVRELRYGRGLKLREVAELIDLSIPRVDQLAKGK</sequence>
<name>A0ABV2YXM5_9ACTN</name>
<dbReference type="Proteomes" id="UP001550853">
    <property type="component" value="Unassembled WGS sequence"/>
</dbReference>